<dbReference type="GO" id="GO:0005886">
    <property type="term" value="C:plasma membrane"/>
    <property type="evidence" value="ECO:0007669"/>
    <property type="project" value="TreeGrafter"/>
</dbReference>
<keyword evidence="2 5" id="KW-0812">Transmembrane</keyword>
<dbReference type="AlphaFoldDB" id="A0A1T5AQI4"/>
<feature type="transmembrane region" description="Helical" evidence="5">
    <location>
        <begin position="170"/>
        <end position="189"/>
    </location>
</feature>
<evidence type="ECO:0000313" key="8">
    <source>
        <dbReference type="Proteomes" id="UP000190541"/>
    </source>
</evidence>
<dbReference type="OrthoDB" id="9774156at2"/>
<dbReference type="PROSITE" id="PS50850">
    <property type="entry name" value="MFS"/>
    <property type="match status" value="1"/>
</dbReference>
<evidence type="ECO:0000259" key="6">
    <source>
        <dbReference type="PROSITE" id="PS50850"/>
    </source>
</evidence>
<comment type="subcellular location">
    <subcellularLocation>
        <location evidence="1">Membrane</location>
        <topology evidence="1">Multi-pass membrane protein</topology>
    </subcellularLocation>
</comment>
<dbReference type="Proteomes" id="UP000190541">
    <property type="component" value="Unassembled WGS sequence"/>
</dbReference>
<dbReference type="SUPFAM" id="SSF103473">
    <property type="entry name" value="MFS general substrate transporter"/>
    <property type="match status" value="1"/>
</dbReference>
<dbReference type="STRING" id="623280.SAMN05660226_00980"/>
<feature type="transmembrane region" description="Helical" evidence="5">
    <location>
        <begin position="377"/>
        <end position="396"/>
    </location>
</feature>
<reference evidence="7 8" key="1">
    <citation type="submission" date="2017-02" db="EMBL/GenBank/DDBJ databases">
        <authorList>
            <person name="Peterson S.W."/>
        </authorList>
    </citation>
    <scope>NUCLEOTIDE SEQUENCE [LARGE SCALE GENOMIC DNA]</scope>
    <source>
        <strain evidence="7 8">DSM 22899</strain>
    </source>
</reference>
<feature type="domain" description="Major facilitator superfamily (MFS) profile" evidence="6">
    <location>
        <begin position="18"/>
        <end position="400"/>
    </location>
</feature>
<protein>
    <submittedName>
        <fullName evidence="7">Major Facilitator Superfamily protein</fullName>
    </submittedName>
</protein>
<sequence>MTEDRSLIVSHTKNVWMLVIVAALGYFVDIYDLVIFSIVRVQSFHDIGIPEADMRVDGEYVLNMQMAGLLVGGILWGVLGDKFGRIKVLFGSILLYSVANIANGFVYDIHSYAIIRCIAGIGLAGELGAGITLVSESMSKEKRGYGTMIVASVGVLGAIAAYYVSAIFDWRNAYFVGGGMGLLLLVLRVGTFESGMFKDVAGKPVEKGKLSMLFTDPDRFKRYLYCLLIGLPIWFVVGILITQAPEFGSALNAPVTLSAGKGILFGYIGISIGDIFAGLLAQLTKSRRLVVFLFQLFIIGTATWYLSSDGLSEQRFHWIAFCMGTAVGYWATFVTIASEQFGTNLRATVTTTAPNFVRGALIPSTLLFEFFVGRFGIIMAAYIMIFILTAIAMFALSRLKESFNKDLDFVED</sequence>
<evidence type="ECO:0000256" key="4">
    <source>
        <dbReference type="ARBA" id="ARBA00023136"/>
    </source>
</evidence>
<dbReference type="Pfam" id="PF07690">
    <property type="entry name" value="MFS_1"/>
    <property type="match status" value="1"/>
</dbReference>
<organism evidence="7 8">
    <name type="scientific">Parapedobacter luteus</name>
    <dbReference type="NCBI Taxonomy" id="623280"/>
    <lineage>
        <taxon>Bacteria</taxon>
        <taxon>Pseudomonadati</taxon>
        <taxon>Bacteroidota</taxon>
        <taxon>Sphingobacteriia</taxon>
        <taxon>Sphingobacteriales</taxon>
        <taxon>Sphingobacteriaceae</taxon>
        <taxon>Parapedobacter</taxon>
    </lineage>
</organism>
<dbReference type="InterPro" id="IPR036259">
    <property type="entry name" value="MFS_trans_sf"/>
</dbReference>
<gene>
    <name evidence="7" type="ORF">SAMN05660226_00980</name>
</gene>
<feature type="transmembrane region" description="Helical" evidence="5">
    <location>
        <begin position="60"/>
        <end position="79"/>
    </location>
</feature>
<evidence type="ECO:0000256" key="1">
    <source>
        <dbReference type="ARBA" id="ARBA00004141"/>
    </source>
</evidence>
<feature type="transmembrane region" description="Helical" evidence="5">
    <location>
        <begin position="223"/>
        <end position="242"/>
    </location>
</feature>
<dbReference type="Gene3D" id="1.20.1250.20">
    <property type="entry name" value="MFS general substrate transporter like domains"/>
    <property type="match status" value="1"/>
</dbReference>
<dbReference type="InterPro" id="IPR011701">
    <property type="entry name" value="MFS"/>
</dbReference>
<dbReference type="InterPro" id="IPR020846">
    <property type="entry name" value="MFS_dom"/>
</dbReference>
<dbReference type="EMBL" id="FUYS01000002">
    <property type="protein sequence ID" value="SKB37176.1"/>
    <property type="molecule type" value="Genomic_DNA"/>
</dbReference>
<keyword evidence="3 5" id="KW-1133">Transmembrane helix</keyword>
<evidence type="ECO:0000313" key="7">
    <source>
        <dbReference type="EMBL" id="SKB37176.1"/>
    </source>
</evidence>
<proteinExistence type="predicted"/>
<feature type="transmembrane region" description="Helical" evidence="5">
    <location>
        <begin position="113"/>
        <end position="133"/>
    </location>
</feature>
<feature type="transmembrane region" description="Helical" evidence="5">
    <location>
        <begin position="15"/>
        <end position="40"/>
    </location>
</feature>
<feature type="transmembrane region" description="Helical" evidence="5">
    <location>
        <begin position="145"/>
        <end position="164"/>
    </location>
</feature>
<feature type="transmembrane region" description="Helical" evidence="5">
    <location>
        <begin position="262"/>
        <end position="281"/>
    </location>
</feature>
<evidence type="ECO:0000256" key="2">
    <source>
        <dbReference type="ARBA" id="ARBA00022692"/>
    </source>
</evidence>
<evidence type="ECO:0000256" key="5">
    <source>
        <dbReference type="SAM" id="Phobius"/>
    </source>
</evidence>
<feature type="transmembrane region" description="Helical" evidence="5">
    <location>
        <begin position="288"/>
        <end position="306"/>
    </location>
</feature>
<accession>A0A1T5AQI4</accession>
<dbReference type="PANTHER" id="PTHR23508">
    <property type="entry name" value="CARBOXYLIC ACID TRANSPORTER PROTEIN HOMOLOG"/>
    <property type="match status" value="1"/>
</dbReference>
<feature type="transmembrane region" description="Helical" evidence="5">
    <location>
        <begin position="318"/>
        <end position="337"/>
    </location>
</feature>
<dbReference type="GO" id="GO:0046943">
    <property type="term" value="F:carboxylic acid transmembrane transporter activity"/>
    <property type="evidence" value="ECO:0007669"/>
    <property type="project" value="TreeGrafter"/>
</dbReference>
<keyword evidence="4 5" id="KW-0472">Membrane</keyword>
<evidence type="ECO:0000256" key="3">
    <source>
        <dbReference type="ARBA" id="ARBA00022989"/>
    </source>
</evidence>
<name>A0A1T5AQI4_9SPHI</name>
<keyword evidence="8" id="KW-1185">Reference proteome</keyword>
<dbReference type="PANTHER" id="PTHR23508:SF10">
    <property type="entry name" value="CARBOXYLIC ACID TRANSPORTER PROTEIN HOMOLOG"/>
    <property type="match status" value="1"/>
</dbReference>